<dbReference type="Pfam" id="PF00355">
    <property type="entry name" value="Rieske"/>
    <property type="match status" value="1"/>
</dbReference>
<reference evidence="6 7" key="1">
    <citation type="journal article" date="2014" name="Int. J. Syst. Evol. Microbiol.">
        <title>Complete genome sequence of Corynebacterium casei LMG S-19264T (=DSM 44701T), isolated from a smear-ripened cheese.</title>
        <authorList>
            <consortium name="US DOE Joint Genome Institute (JGI-PGF)"/>
            <person name="Walter F."/>
            <person name="Albersmeier A."/>
            <person name="Kalinowski J."/>
            <person name="Ruckert C."/>
        </authorList>
    </citation>
    <scope>NUCLEOTIDE SEQUENCE [LARGE SCALE GENOMIC DNA]</scope>
    <source>
        <strain evidence="6 7">NBRC 110095</strain>
    </source>
</reference>
<evidence type="ECO:0000256" key="3">
    <source>
        <dbReference type="ARBA" id="ARBA00023004"/>
    </source>
</evidence>
<evidence type="ECO:0000256" key="2">
    <source>
        <dbReference type="ARBA" id="ARBA00022723"/>
    </source>
</evidence>
<keyword evidence="2" id="KW-0479">Metal-binding</keyword>
<accession>A0AA37WP58</accession>
<dbReference type="Gene3D" id="2.102.10.10">
    <property type="entry name" value="Rieske [2Fe-2S] iron-sulphur domain"/>
    <property type="match status" value="1"/>
</dbReference>
<gene>
    <name evidence="6" type="ORF">GCM10007877_26050</name>
</gene>
<evidence type="ECO:0000256" key="4">
    <source>
        <dbReference type="ARBA" id="ARBA00023014"/>
    </source>
</evidence>
<dbReference type="PROSITE" id="PS51296">
    <property type="entry name" value="RIESKE"/>
    <property type="match status" value="1"/>
</dbReference>
<dbReference type="PANTHER" id="PTHR40261:SF1">
    <property type="entry name" value="RIESKE DOMAIN-CONTAINING PROTEIN"/>
    <property type="match status" value="1"/>
</dbReference>
<dbReference type="InterPro" id="IPR017941">
    <property type="entry name" value="Rieske_2Fe-2S"/>
</dbReference>
<comment type="caution">
    <text evidence="6">The sequence shown here is derived from an EMBL/GenBank/DDBJ whole genome shotgun (WGS) entry which is preliminary data.</text>
</comment>
<dbReference type="RefSeq" id="WP_232593577.1">
    <property type="nucleotide sequence ID" value="NZ_BSPD01000062.1"/>
</dbReference>
<dbReference type="Proteomes" id="UP001156870">
    <property type="component" value="Unassembled WGS sequence"/>
</dbReference>
<feature type="domain" description="Rieske" evidence="5">
    <location>
        <begin position="3"/>
        <end position="104"/>
    </location>
</feature>
<dbReference type="EMBL" id="BSPD01000062">
    <property type="protein sequence ID" value="GLS26886.1"/>
    <property type="molecule type" value="Genomic_DNA"/>
</dbReference>
<keyword evidence="7" id="KW-1185">Reference proteome</keyword>
<dbReference type="GO" id="GO:0051537">
    <property type="term" value="F:2 iron, 2 sulfur cluster binding"/>
    <property type="evidence" value="ECO:0007669"/>
    <property type="project" value="UniProtKB-KW"/>
</dbReference>
<keyword evidence="4" id="KW-0411">Iron-sulfur</keyword>
<dbReference type="InterPro" id="IPR036922">
    <property type="entry name" value="Rieske_2Fe-2S_sf"/>
</dbReference>
<evidence type="ECO:0000256" key="1">
    <source>
        <dbReference type="ARBA" id="ARBA00022714"/>
    </source>
</evidence>
<dbReference type="AlphaFoldDB" id="A0AA37WP58"/>
<dbReference type="SUPFAM" id="SSF50022">
    <property type="entry name" value="ISP domain"/>
    <property type="match status" value="1"/>
</dbReference>
<protein>
    <recommendedName>
        <fullName evidence="5">Rieske domain-containing protein</fullName>
    </recommendedName>
</protein>
<keyword evidence="3" id="KW-0408">Iron</keyword>
<name>A0AA37WP58_9GAMM</name>
<dbReference type="PANTHER" id="PTHR40261">
    <property type="match status" value="1"/>
</dbReference>
<evidence type="ECO:0000313" key="6">
    <source>
        <dbReference type="EMBL" id="GLS26886.1"/>
    </source>
</evidence>
<evidence type="ECO:0000313" key="7">
    <source>
        <dbReference type="Proteomes" id="UP001156870"/>
    </source>
</evidence>
<proteinExistence type="predicted"/>
<evidence type="ECO:0000259" key="5">
    <source>
        <dbReference type="PROSITE" id="PS51296"/>
    </source>
</evidence>
<organism evidence="6 7">
    <name type="scientific">Marinibactrum halimedae</name>
    <dbReference type="NCBI Taxonomy" id="1444977"/>
    <lineage>
        <taxon>Bacteria</taxon>
        <taxon>Pseudomonadati</taxon>
        <taxon>Pseudomonadota</taxon>
        <taxon>Gammaproteobacteria</taxon>
        <taxon>Cellvibrionales</taxon>
        <taxon>Cellvibrionaceae</taxon>
        <taxon>Marinibactrum</taxon>
    </lineage>
</organism>
<dbReference type="GO" id="GO:0046872">
    <property type="term" value="F:metal ion binding"/>
    <property type="evidence" value="ECO:0007669"/>
    <property type="project" value="UniProtKB-KW"/>
</dbReference>
<sequence length="108" mass="11936">MVSINLGSIKLNDNESRGFSTKEYSLFVIQKQGELYVYRNSCPHLGVELNWVENQFLDPDCELIVCSTHNALFLVESGLCVAGPCNGASLDAIAHEIVNDELIVHLPD</sequence>
<dbReference type="CDD" id="cd03467">
    <property type="entry name" value="Rieske"/>
    <property type="match status" value="1"/>
</dbReference>
<keyword evidence="1" id="KW-0001">2Fe-2S</keyword>